<dbReference type="InterPro" id="IPR000994">
    <property type="entry name" value="Pept_M24"/>
</dbReference>
<feature type="domain" description="Peptidase M24" evidence="1">
    <location>
        <begin position="161"/>
        <end position="369"/>
    </location>
</feature>
<dbReference type="InterPro" id="IPR000587">
    <property type="entry name" value="Creatinase_N"/>
</dbReference>
<evidence type="ECO:0000259" key="1">
    <source>
        <dbReference type="Pfam" id="PF00557"/>
    </source>
</evidence>
<keyword evidence="3" id="KW-0224">Dipeptidase</keyword>
<dbReference type="Gene3D" id="3.90.230.10">
    <property type="entry name" value="Creatinase/methionine aminopeptidase superfamily"/>
    <property type="match status" value="1"/>
</dbReference>
<dbReference type="Pfam" id="PF00557">
    <property type="entry name" value="Peptidase_M24"/>
    <property type="match status" value="1"/>
</dbReference>
<dbReference type="CDD" id="cd01066">
    <property type="entry name" value="APP_MetAP"/>
    <property type="match status" value="1"/>
</dbReference>
<dbReference type="SUPFAM" id="SSF55920">
    <property type="entry name" value="Creatinase/aminopeptidase"/>
    <property type="match status" value="1"/>
</dbReference>
<dbReference type="PANTHER" id="PTHR46112">
    <property type="entry name" value="AMINOPEPTIDASE"/>
    <property type="match status" value="1"/>
</dbReference>
<dbReference type="Proteomes" id="UP001523550">
    <property type="component" value="Unassembled WGS sequence"/>
</dbReference>
<organism evidence="3 4">
    <name type="scientific">Natronospira proteinivora</name>
    <dbReference type="NCBI Taxonomy" id="1807133"/>
    <lineage>
        <taxon>Bacteria</taxon>
        <taxon>Pseudomonadati</taxon>
        <taxon>Pseudomonadota</taxon>
        <taxon>Gammaproteobacteria</taxon>
        <taxon>Natronospirales</taxon>
        <taxon>Natronospiraceae</taxon>
        <taxon>Natronospira</taxon>
    </lineage>
</organism>
<keyword evidence="3" id="KW-0378">Hydrolase</keyword>
<dbReference type="PANTHER" id="PTHR46112:SF2">
    <property type="entry name" value="XAA-PRO AMINOPEPTIDASE P-RELATED"/>
    <property type="match status" value="1"/>
</dbReference>
<feature type="domain" description="Creatinase N-terminal" evidence="2">
    <location>
        <begin position="17"/>
        <end position="152"/>
    </location>
</feature>
<dbReference type="GO" id="GO:0102009">
    <property type="term" value="F:proline dipeptidase activity"/>
    <property type="evidence" value="ECO:0007669"/>
    <property type="project" value="UniProtKB-EC"/>
</dbReference>
<accession>A0ABT1G7R4</accession>
<keyword evidence="4" id="KW-1185">Reference proteome</keyword>
<dbReference type="InterPro" id="IPR029149">
    <property type="entry name" value="Creatin/AminoP/Spt16_N"/>
</dbReference>
<evidence type="ECO:0000313" key="3">
    <source>
        <dbReference type="EMBL" id="MCP1727335.1"/>
    </source>
</evidence>
<dbReference type="Gene3D" id="3.40.350.10">
    <property type="entry name" value="Creatinase/prolidase N-terminal domain"/>
    <property type="match status" value="1"/>
</dbReference>
<dbReference type="SUPFAM" id="SSF53092">
    <property type="entry name" value="Creatinase/prolidase N-terminal domain"/>
    <property type="match status" value="1"/>
</dbReference>
<gene>
    <name evidence="3" type="ORF">J2T60_001300</name>
</gene>
<comment type="caution">
    <text evidence="3">The sequence shown here is derived from an EMBL/GenBank/DDBJ whole genome shotgun (WGS) entry which is preliminary data.</text>
</comment>
<dbReference type="EC" id="3.4.13.9" evidence="3"/>
<dbReference type="NCBIfam" id="NF038259">
    <property type="entry name" value="ectoine_DoeA_2"/>
    <property type="match status" value="1"/>
</dbReference>
<sequence length="388" mass="43677">MRDHEGLSFSITEYQRRLSELRARMERRCMDVAVITDPGNLLYLTGYQTTGYSYFQALVVPLEDEPFMVTRRLEETNIWPRTWVEHSRPYSDTGDAIETLLQALKEFGLDKGWVGYERNSYFFPAYQQERMLASFDTSNFVDCYGIVEASRILKSEEELQMMEKAARATEVGMQAGIEAAVPGASENDVAAAVHDAMFRAGGEYPAVSPYITSGPRCMIGHATWEGRIIQENEGVFLEIGGCMRRYHTAMMRTVWTGKPPKAMREAEAVANEALQEMLSTIRPGVTSAEVDHAARHIIAANRLDAELITRAGYSIGIAFPPSWDEGYMLSLKPGDRRPLEPGMTIHLIPWLYGVEGDKVMGTSETVVVTRDGCRSFFKGPERKLFLQH</sequence>
<proteinExistence type="predicted"/>
<keyword evidence="3" id="KW-0645">Protease</keyword>
<reference evidence="3 4" key="1">
    <citation type="submission" date="2022-03" db="EMBL/GenBank/DDBJ databases">
        <title>Genomic Encyclopedia of Type Strains, Phase III (KMG-III): the genomes of soil and plant-associated and newly described type strains.</title>
        <authorList>
            <person name="Whitman W."/>
        </authorList>
    </citation>
    <scope>NUCLEOTIDE SEQUENCE [LARGE SCALE GENOMIC DNA]</scope>
    <source>
        <strain evidence="3 4">BSker1</strain>
    </source>
</reference>
<dbReference type="InterPro" id="IPR036005">
    <property type="entry name" value="Creatinase/aminopeptidase-like"/>
</dbReference>
<dbReference type="InterPro" id="IPR050659">
    <property type="entry name" value="Peptidase_M24B"/>
</dbReference>
<name>A0ABT1G7R4_9GAMM</name>
<dbReference type="EMBL" id="JALJYF010000001">
    <property type="protein sequence ID" value="MCP1727335.1"/>
    <property type="molecule type" value="Genomic_DNA"/>
</dbReference>
<evidence type="ECO:0000259" key="2">
    <source>
        <dbReference type="Pfam" id="PF01321"/>
    </source>
</evidence>
<dbReference type="Pfam" id="PF01321">
    <property type="entry name" value="Creatinase_N"/>
    <property type="match status" value="1"/>
</dbReference>
<protein>
    <submittedName>
        <fullName evidence="3">Xaa-Pro dipeptidase</fullName>
        <ecNumber evidence="3">3.4.13.9</ecNumber>
    </submittedName>
</protein>
<evidence type="ECO:0000313" key="4">
    <source>
        <dbReference type="Proteomes" id="UP001523550"/>
    </source>
</evidence>